<dbReference type="InterPro" id="IPR036249">
    <property type="entry name" value="Thioredoxin-like_sf"/>
</dbReference>
<evidence type="ECO:0000259" key="1">
    <source>
        <dbReference type="Pfam" id="PF01208"/>
    </source>
</evidence>
<dbReference type="Proteomes" id="UP000306509">
    <property type="component" value="Unassembled WGS sequence"/>
</dbReference>
<dbReference type="InterPro" id="IPR052024">
    <property type="entry name" value="Methanogen_methyltrans"/>
</dbReference>
<name>A0A4V6YR47_9FIRM</name>
<evidence type="ECO:0000313" key="3">
    <source>
        <dbReference type="Proteomes" id="UP000306509"/>
    </source>
</evidence>
<dbReference type="GO" id="GO:0006779">
    <property type="term" value="P:porphyrin-containing compound biosynthetic process"/>
    <property type="evidence" value="ECO:0007669"/>
    <property type="project" value="InterPro"/>
</dbReference>
<protein>
    <submittedName>
        <fullName evidence="2">Uroporphyrinogen decarboxylase</fullName>
        <ecNumber evidence="2">4.1.1.37</ecNumber>
    </submittedName>
</protein>
<dbReference type="AlphaFoldDB" id="A0A4V6YR47"/>
<dbReference type="CDD" id="cd03465">
    <property type="entry name" value="URO-D_like"/>
    <property type="match status" value="1"/>
</dbReference>
<evidence type="ECO:0000313" key="2">
    <source>
        <dbReference type="EMBL" id="TLD01488.1"/>
    </source>
</evidence>
<dbReference type="PANTHER" id="PTHR47099">
    <property type="entry name" value="METHYLCOBAMIDE:COM METHYLTRANSFERASE MTBA"/>
    <property type="match status" value="1"/>
</dbReference>
<dbReference type="GO" id="GO:0004853">
    <property type="term" value="F:uroporphyrinogen decarboxylase activity"/>
    <property type="evidence" value="ECO:0007669"/>
    <property type="project" value="UniProtKB-EC"/>
</dbReference>
<dbReference type="PANTHER" id="PTHR47099:SF1">
    <property type="entry name" value="METHYLCOBAMIDE:COM METHYLTRANSFERASE MTBA"/>
    <property type="match status" value="1"/>
</dbReference>
<dbReference type="SUPFAM" id="SSF51726">
    <property type="entry name" value="UROD/MetE-like"/>
    <property type="match status" value="1"/>
</dbReference>
<comment type="caution">
    <text evidence="2">The sequence shown here is derived from an EMBL/GenBank/DDBJ whole genome shotgun (WGS) entry which is preliminary data.</text>
</comment>
<sequence>MNSRELVFRAMKCEEVDRIPWVPFVGCHAASLIDVNCEEFFKSADHIVNGVLKAVELYQPDGIPALFDLQLEAEAMGCNLTYAKDNPPAVSSHILEQGKTLEDLKIPTEEDGRFPIAMDATRRIVEAIGDKCAVYGLITGPFTLALHLKGTDIFYDMLDEPEEVEELMEFCQKVAINTAKMYIDAGVDIVAIVDPMTSQISPDNFEEFVTPYVTPVFDYIRERGKLGSFFVCGNAKRNIEAMCQTHCDNISIDENIPLEYVVETCKPYNVSVGGNIKLTLTMLFGTPYDNVRDATNCMNIGGKKGYILAPGCDMPYATPVANVQAVTSTVHGNIEEIFEGEDVMAGVDYELPDYASEKQVIIDCITLDSESCAACQYNMEAVYTAAAPLGDKVKIIEHKIKEKEGVACMMKLGAKNVPTICVDGEVKYESILPDNAELTACFQAAVDKKSC</sequence>
<dbReference type="InterPro" id="IPR038071">
    <property type="entry name" value="UROD/MetE-like_sf"/>
</dbReference>
<reference evidence="2 3" key="1">
    <citation type="journal article" date="2019" name="Anaerobe">
        <title>Detection of Robinsoniella peoriensis in multiple bone samples of a trauma patient.</title>
        <authorList>
            <person name="Schrottner P."/>
            <person name="Hartwich K."/>
            <person name="Bunk B."/>
            <person name="Schober I."/>
            <person name="Helbig S."/>
            <person name="Rudolph W.W."/>
            <person name="Gunzer F."/>
        </authorList>
    </citation>
    <scope>NUCLEOTIDE SEQUENCE [LARGE SCALE GENOMIC DNA]</scope>
    <source>
        <strain evidence="2 3">DSM 106044</strain>
    </source>
</reference>
<dbReference type="Gene3D" id="3.40.30.10">
    <property type="entry name" value="Glutaredoxin"/>
    <property type="match status" value="1"/>
</dbReference>
<dbReference type="EC" id="4.1.1.37" evidence="2"/>
<feature type="domain" description="Uroporphyrinogen decarboxylase (URO-D)" evidence="1">
    <location>
        <begin position="3"/>
        <end position="331"/>
    </location>
</feature>
<dbReference type="RefSeq" id="WP_138002223.1">
    <property type="nucleotide sequence ID" value="NZ_CAUSDN010000033.1"/>
</dbReference>
<dbReference type="SUPFAM" id="SSF52833">
    <property type="entry name" value="Thioredoxin-like"/>
    <property type="match status" value="1"/>
</dbReference>
<dbReference type="InterPro" id="IPR000257">
    <property type="entry name" value="Uroporphyrinogen_deCOase"/>
</dbReference>
<dbReference type="STRING" id="180332.GCA_000797495_03106"/>
<gene>
    <name evidence="2" type="primary">hemE_2</name>
    <name evidence="2" type="ORF">DSM106044_01633</name>
</gene>
<keyword evidence="2" id="KW-0456">Lyase</keyword>
<organism evidence="2 3">
    <name type="scientific">Robinsoniella peoriensis</name>
    <dbReference type="NCBI Taxonomy" id="180332"/>
    <lineage>
        <taxon>Bacteria</taxon>
        <taxon>Bacillati</taxon>
        <taxon>Bacillota</taxon>
        <taxon>Clostridia</taxon>
        <taxon>Lachnospirales</taxon>
        <taxon>Lachnospiraceae</taxon>
        <taxon>Robinsoniella</taxon>
    </lineage>
</organism>
<accession>A0A4V6YR47</accession>
<proteinExistence type="predicted"/>
<dbReference type="Pfam" id="PF01208">
    <property type="entry name" value="URO-D"/>
    <property type="match status" value="1"/>
</dbReference>
<keyword evidence="3" id="KW-1185">Reference proteome</keyword>
<dbReference type="EMBL" id="QGQD01000037">
    <property type="protein sequence ID" value="TLD01488.1"/>
    <property type="molecule type" value="Genomic_DNA"/>
</dbReference>
<dbReference type="Gene3D" id="3.20.20.210">
    <property type="match status" value="1"/>
</dbReference>